<dbReference type="Gene3D" id="1.10.3730.20">
    <property type="match status" value="1"/>
</dbReference>
<dbReference type="RefSeq" id="WP_338601753.1">
    <property type="nucleotide sequence ID" value="NZ_AP028679.1"/>
</dbReference>
<dbReference type="SUPFAM" id="SSF103481">
    <property type="entry name" value="Multidrug resistance efflux transporter EmrE"/>
    <property type="match status" value="1"/>
</dbReference>
<accession>A0AAU9F4Q1</accession>
<keyword evidence="1" id="KW-0812">Transmembrane</keyword>
<protein>
    <recommendedName>
        <fullName evidence="4">EamA domain-containing protein</fullName>
    </recommendedName>
</protein>
<name>A0AAU9F4Q1_9BACT</name>
<evidence type="ECO:0000313" key="3">
    <source>
        <dbReference type="Proteomes" id="UP001366166"/>
    </source>
</evidence>
<reference evidence="3" key="1">
    <citation type="journal article" date="2023" name="Arch. Microbiol.">
        <title>Desulfoferula mesophilus gen. nov. sp. nov., a mesophilic sulfate-reducing bacterium isolated from a brackish lake sediment.</title>
        <authorList>
            <person name="Watanabe T."/>
            <person name="Yabe T."/>
            <person name="Tsuji J.M."/>
            <person name="Fukui M."/>
        </authorList>
    </citation>
    <scope>NUCLEOTIDE SEQUENCE [LARGE SCALE GENOMIC DNA]</scope>
    <source>
        <strain evidence="3">12FAK</strain>
    </source>
</reference>
<gene>
    <name evidence="2" type="ORF">FAK_32930</name>
</gene>
<dbReference type="Proteomes" id="UP001366166">
    <property type="component" value="Chromosome"/>
</dbReference>
<keyword evidence="3" id="KW-1185">Reference proteome</keyword>
<dbReference type="KEGG" id="dmp:FAK_32930"/>
<feature type="transmembrane region" description="Helical" evidence="1">
    <location>
        <begin position="50"/>
        <end position="71"/>
    </location>
</feature>
<evidence type="ECO:0008006" key="4">
    <source>
        <dbReference type="Google" id="ProtNLM"/>
    </source>
</evidence>
<organism evidence="2 3">
    <name type="scientific">Desulfoferula mesophila</name>
    <dbReference type="NCBI Taxonomy" id="3058419"/>
    <lineage>
        <taxon>Bacteria</taxon>
        <taxon>Pseudomonadati</taxon>
        <taxon>Thermodesulfobacteriota</taxon>
        <taxon>Desulfarculia</taxon>
        <taxon>Desulfarculales</taxon>
        <taxon>Desulfarculaceae</taxon>
        <taxon>Desulfoferula</taxon>
    </lineage>
</organism>
<feature type="transmembrane region" description="Helical" evidence="1">
    <location>
        <begin position="104"/>
        <end position="121"/>
    </location>
</feature>
<proteinExistence type="predicted"/>
<keyword evidence="1" id="KW-1133">Transmembrane helix</keyword>
<dbReference type="EMBL" id="AP028679">
    <property type="protein sequence ID" value="BEQ16227.1"/>
    <property type="molecule type" value="Genomic_DNA"/>
</dbReference>
<dbReference type="AlphaFoldDB" id="A0AAU9F4Q1"/>
<evidence type="ECO:0000313" key="2">
    <source>
        <dbReference type="EMBL" id="BEQ16227.1"/>
    </source>
</evidence>
<feature type="transmembrane region" description="Helical" evidence="1">
    <location>
        <begin position="78"/>
        <end position="98"/>
    </location>
</feature>
<sequence>MIYLVGGSLGVAVFLATGVYFFKNATVRALAVWQEGHGVIPTLLSLISGYGFWAGLAAYVVGFGIMLACLPNVKVHQYFPLSMAFNILIITGMSALLLGEKIPVHHALGMVLVLLGGYLVSR</sequence>
<keyword evidence="1" id="KW-0472">Membrane</keyword>
<dbReference type="InterPro" id="IPR037185">
    <property type="entry name" value="EmrE-like"/>
</dbReference>
<evidence type="ECO:0000256" key="1">
    <source>
        <dbReference type="SAM" id="Phobius"/>
    </source>
</evidence>